<evidence type="ECO:0000313" key="2">
    <source>
        <dbReference type="Proteomes" id="UP000694864"/>
    </source>
</evidence>
<accession>A0ABM0Y8A8</accession>
<feature type="compositionally biased region" description="Low complexity" evidence="1">
    <location>
        <begin position="210"/>
        <end position="223"/>
    </location>
</feature>
<dbReference type="Proteomes" id="UP000694864">
    <property type="component" value="Chromosome 17"/>
</dbReference>
<dbReference type="GeneID" id="104759647"/>
<proteinExistence type="predicted"/>
<dbReference type="PANTHER" id="PTHR47481:SF41">
    <property type="entry name" value="COPIA-LIKE POLYPROTEIN_RETROTRANSPOSON"/>
    <property type="match status" value="1"/>
</dbReference>
<feature type="region of interest" description="Disordered" evidence="1">
    <location>
        <begin position="185"/>
        <end position="252"/>
    </location>
</feature>
<organism evidence="2 4">
    <name type="scientific">Camelina sativa</name>
    <name type="common">False flax</name>
    <name type="synonym">Myagrum sativum</name>
    <dbReference type="NCBI Taxonomy" id="90675"/>
    <lineage>
        <taxon>Eukaryota</taxon>
        <taxon>Viridiplantae</taxon>
        <taxon>Streptophyta</taxon>
        <taxon>Embryophyta</taxon>
        <taxon>Tracheophyta</taxon>
        <taxon>Spermatophyta</taxon>
        <taxon>Magnoliopsida</taxon>
        <taxon>eudicotyledons</taxon>
        <taxon>Gunneridae</taxon>
        <taxon>Pentapetalae</taxon>
        <taxon>rosids</taxon>
        <taxon>malvids</taxon>
        <taxon>Brassicales</taxon>
        <taxon>Brassicaceae</taxon>
        <taxon>Camelineae</taxon>
        <taxon>Camelina</taxon>
    </lineage>
</organism>
<gene>
    <name evidence="4" type="primary">LOC104774133</name>
    <name evidence="3" type="synonym">LOC104759647</name>
</gene>
<evidence type="ECO:0000313" key="4">
    <source>
        <dbReference type="RefSeq" id="XP_010497103.1"/>
    </source>
</evidence>
<dbReference type="PANTHER" id="PTHR47481">
    <property type="match status" value="1"/>
</dbReference>
<feature type="compositionally biased region" description="Basic residues" evidence="1">
    <location>
        <begin position="224"/>
        <end position="234"/>
    </location>
</feature>
<dbReference type="RefSeq" id="XP_010497103.1">
    <property type="nucleotide sequence ID" value="XM_010498801.1"/>
</dbReference>
<reference evidence="2" key="2">
    <citation type="journal article" date="2014" name="Nat. Commun.">
        <title>The emerging biofuel crop Camelina sativa retains a highly undifferentiated hexaploid genome structure.</title>
        <authorList>
            <person name="Kagale S."/>
            <person name="Koh C."/>
            <person name="Nixon J."/>
            <person name="Bollina V."/>
            <person name="Clarke W.E."/>
            <person name="Tuteja R."/>
            <person name="Spillane C."/>
            <person name="Robinson S.J."/>
            <person name="Links M.G."/>
            <person name="Clarke C."/>
            <person name="Higgins E.E."/>
            <person name="Huebert T."/>
            <person name="Sharpe A.G."/>
            <person name="Parkin I.A."/>
        </authorList>
    </citation>
    <scope>NUCLEOTIDE SEQUENCE [LARGE SCALE GENOMIC DNA]</scope>
    <source>
        <strain evidence="2">r\DH55</strain>
    </source>
</reference>
<sequence length="370" mass="41114">MAAANNNIERCFGVTNIKHHIPLILDLEDHNYDAWRELFQTHCMTFDVSGHIDGTLLPTGAADTAWYKRDGLVKLWIYGTLAPPLFRSSFKTGGSARDIWLRVENQFRNNKEARAIQLDNELRTMEIGDLSIRDYCQKIKSVADLLANIDAAVNERTLVMYLLNGLNDKFDNILNNRLKKVPRLSAAHNDHSSSSTALTVTTSPQHSVSNRGRFNNHINNNNNRGKRFNNRGRGGRGNNTGSHRSSWGSQWGSQPYWPSPPPYWPQYPPWTQLPQGRFPQSASPLHPHPPQANFVEFQQPMQSYVTESLNDPSASDWFMDTGATAHLTPTAGILNSSLNHSTANSVVVGNGLSIPITSSGSSNSDTAAPL</sequence>
<protein>
    <submittedName>
        <fullName evidence="3">Uncharacterized protein LOC104759647</fullName>
    </submittedName>
    <submittedName>
        <fullName evidence="4">Uncharacterized protein LOC104774133</fullName>
    </submittedName>
</protein>
<feature type="compositionally biased region" description="Low complexity" evidence="1">
    <location>
        <begin position="192"/>
        <end position="203"/>
    </location>
</feature>
<dbReference type="Pfam" id="PF14223">
    <property type="entry name" value="Retrotran_gag_2"/>
    <property type="match status" value="1"/>
</dbReference>
<dbReference type="RefSeq" id="XP_010480858.2">
    <property type="nucleotide sequence ID" value="XM_010482556.2"/>
</dbReference>
<name>A0ABM0Y8A8_CAMSA</name>
<dbReference type="GeneID" id="104774133"/>
<reference evidence="2" key="1">
    <citation type="journal article" date="1997" name="Nucleic Acids Res.">
        <title>tRNAscan-SE: a program for improved detection of transfer RNA genes in genomic sequence.</title>
        <authorList>
            <person name="Lowe T.M."/>
            <person name="Eddy S.R."/>
        </authorList>
    </citation>
    <scope>NUCLEOTIDE SEQUENCE [LARGE SCALE GENOMIC DNA]</scope>
    <source>
        <strain evidence="2">r\DH55</strain>
    </source>
</reference>
<reference evidence="3 4" key="3">
    <citation type="submission" date="2025-05" db="UniProtKB">
        <authorList>
            <consortium name="RefSeq"/>
        </authorList>
    </citation>
    <scope>IDENTIFICATION</scope>
    <source>
        <tissue evidence="3 4">Leaf</tissue>
    </source>
</reference>
<keyword evidence="2" id="KW-1185">Reference proteome</keyword>
<evidence type="ECO:0000313" key="3">
    <source>
        <dbReference type="RefSeq" id="XP_010480858.2"/>
    </source>
</evidence>
<evidence type="ECO:0000256" key="1">
    <source>
        <dbReference type="SAM" id="MobiDB-lite"/>
    </source>
</evidence>